<dbReference type="RefSeq" id="WP_237868103.1">
    <property type="nucleotide sequence ID" value="NZ_JAKLTR010000001.1"/>
</dbReference>
<dbReference type="Proteomes" id="UP001165367">
    <property type="component" value="Unassembled WGS sequence"/>
</dbReference>
<comment type="caution">
    <text evidence="1">The sequence shown here is derived from an EMBL/GenBank/DDBJ whole genome shotgun (WGS) entry which is preliminary data.</text>
</comment>
<reference evidence="1" key="1">
    <citation type="submission" date="2022-01" db="EMBL/GenBank/DDBJ databases">
        <authorList>
            <person name="Jo J.-H."/>
            <person name="Im W.-T."/>
        </authorList>
    </citation>
    <scope>NUCLEOTIDE SEQUENCE</scope>
    <source>
        <strain evidence="1">NA20</strain>
    </source>
</reference>
<evidence type="ECO:0000313" key="1">
    <source>
        <dbReference type="EMBL" id="MCG2612876.1"/>
    </source>
</evidence>
<proteinExistence type="predicted"/>
<sequence length="183" mass="20956">MEENQLVLGIGTRLQHTQFGPGVIVGIRYATYLISFINHGIKEIDKTDPKLDEIIPENLSVEVETHSETERSLLKILRLWGGITEPVPLGDRWTGGTLILQPADKNLKGKEIPVEDFFHKVVMLRDRLRVLEQNINSNKKLSDEDKVGMQQYVTRCYGSLTTFNVLFRNKEDWFVGEKSSKDE</sequence>
<keyword evidence="2" id="KW-1185">Reference proteome</keyword>
<name>A0ABS9KKM9_9BACT</name>
<dbReference type="EMBL" id="JAKLTR010000001">
    <property type="protein sequence ID" value="MCG2612876.1"/>
    <property type="molecule type" value="Genomic_DNA"/>
</dbReference>
<protein>
    <submittedName>
        <fullName evidence="1">Uncharacterized protein</fullName>
    </submittedName>
</protein>
<accession>A0ABS9KKM9</accession>
<evidence type="ECO:0000313" key="2">
    <source>
        <dbReference type="Proteomes" id="UP001165367"/>
    </source>
</evidence>
<organism evidence="1 2">
    <name type="scientific">Terrimonas ginsenosidimutans</name>
    <dbReference type="NCBI Taxonomy" id="2908004"/>
    <lineage>
        <taxon>Bacteria</taxon>
        <taxon>Pseudomonadati</taxon>
        <taxon>Bacteroidota</taxon>
        <taxon>Chitinophagia</taxon>
        <taxon>Chitinophagales</taxon>
        <taxon>Chitinophagaceae</taxon>
        <taxon>Terrimonas</taxon>
    </lineage>
</organism>
<gene>
    <name evidence="1" type="ORF">LZZ85_01245</name>
</gene>